<dbReference type="EMBL" id="CP121196">
    <property type="protein sequence ID" value="XBH19337.1"/>
    <property type="molecule type" value="Genomic_DNA"/>
</dbReference>
<reference evidence="2" key="1">
    <citation type="submission" date="2023-03" db="EMBL/GenBank/DDBJ databases">
        <title>Edaphobacter sp.</title>
        <authorList>
            <person name="Huber K.J."/>
            <person name="Papendorf J."/>
            <person name="Pilke C."/>
            <person name="Bunk B."/>
            <person name="Sproeer C."/>
            <person name="Pester M."/>
        </authorList>
    </citation>
    <scope>NUCLEOTIDE SEQUENCE</scope>
    <source>
        <strain evidence="2">DSM 110680</strain>
    </source>
</reference>
<sequence length="259" mass="29264">MRSRRRISVGYGFWFLALIVVALTSAPIGARQQQQPNPPKDDMAGMDMSGDMKDMGPSMAAMAGHMYVTRLRPKQPGDEEKARAVVAQVKAAIERYRDYHKALEDGYVIANPNVDEPQFHFNNKVNLLEAEKHFDPTRPSSLLYFQTPTQRYKLEGVMYTVPPTASEDELNARIPLSVVRWHKHVKFCAAPADKVKEYLGKHPKFGMFGSITTAEACKAEGGTFYPVMFTWMIHVFPFENDLKDVFSMNDDVPHFGSGQ</sequence>
<dbReference type="RefSeq" id="WP_348264553.1">
    <property type="nucleotide sequence ID" value="NZ_CP121196.1"/>
</dbReference>
<evidence type="ECO:0000313" key="2">
    <source>
        <dbReference type="EMBL" id="XBH19337.1"/>
    </source>
</evidence>
<organism evidence="2">
    <name type="scientific">Telmatobacter sp. DSM 110680</name>
    <dbReference type="NCBI Taxonomy" id="3036704"/>
    <lineage>
        <taxon>Bacteria</taxon>
        <taxon>Pseudomonadati</taxon>
        <taxon>Acidobacteriota</taxon>
        <taxon>Terriglobia</taxon>
        <taxon>Terriglobales</taxon>
        <taxon>Acidobacteriaceae</taxon>
        <taxon>Telmatobacter</taxon>
    </lineage>
</organism>
<feature type="region of interest" description="Disordered" evidence="1">
    <location>
        <begin position="30"/>
        <end position="51"/>
    </location>
</feature>
<accession>A0AAU7DQL1</accession>
<proteinExistence type="predicted"/>
<dbReference type="AlphaFoldDB" id="A0AAU7DQL1"/>
<protein>
    <submittedName>
        <fullName evidence="2">Uncharacterized protein</fullName>
    </submittedName>
</protein>
<name>A0AAU7DQL1_9BACT</name>
<evidence type="ECO:0000256" key="1">
    <source>
        <dbReference type="SAM" id="MobiDB-lite"/>
    </source>
</evidence>
<gene>
    <name evidence="2" type="ORF">P8935_08470</name>
</gene>